<dbReference type="Proteomes" id="UP000070224">
    <property type="component" value="Unassembled WGS sequence"/>
</dbReference>
<organism evidence="1 2">
    <name type="scientific">Porphyromonas somerae</name>
    <dbReference type="NCBI Taxonomy" id="322095"/>
    <lineage>
        <taxon>Bacteria</taxon>
        <taxon>Pseudomonadati</taxon>
        <taxon>Bacteroidota</taxon>
        <taxon>Bacteroidia</taxon>
        <taxon>Bacteroidales</taxon>
        <taxon>Porphyromonadaceae</taxon>
        <taxon>Porphyromonas</taxon>
    </lineage>
</organism>
<keyword evidence="2" id="KW-1185">Reference proteome</keyword>
<sequence>MTAERSLHPALDTNAIKAHAPLLSARHHDSSTIEVVRTYIGLRANLYWSVRRPILVAK</sequence>
<protein>
    <submittedName>
        <fullName evidence="1">Uncharacterized protein</fullName>
    </submittedName>
</protein>
<gene>
    <name evidence="1" type="ORF">HMPREF3185_00710</name>
</gene>
<proteinExistence type="predicted"/>
<accession>A0A134BAI8</accession>
<dbReference type="EMBL" id="LSDK01000051">
    <property type="protein sequence ID" value="KXB76952.1"/>
    <property type="molecule type" value="Genomic_DNA"/>
</dbReference>
<dbReference type="AlphaFoldDB" id="A0A134BAI8"/>
<dbReference type="PATRIC" id="fig|322095.3.peg.701"/>
<name>A0A134BAI8_9PORP</name>
<reference evidence="2" key="1">
    <citation type="submission" date="2016-01" db="EMBL/GenBank/DDBJ databases">
        <authorList>
            <person name="Mitreva M."/>
            <person name="Pepin K.H."/>
            <person name="Mihindukulasuriya K.A."/>
            <person name="Fulton R."/>
            <person name="Fronick C."/>
            <person name="O'Laughlin M."/>
            <person name="Miner T."/>
            <person name="Herter B."/>
            <person name="Rosa B.A."/>
            <person name="Cordes M."/>
            <person name="Tomlinson C."/>
            <person name="Wollam A."/>
            <person name="Palsikar V.B."/>
            <person name="Mardis E.R."/>
            <person name="Wilson R.K."/>
        </authorList>
    </citation>
    <scope>NUCLEOTIDE SEQUENCE [LARGE SCALE GENOMIC DNA]</scope>
    <source>
        <strain evidence="2">KA00683</strain>
    </source>
</reference>
<comment type="caution">
    <text evidence="1">The sequence shown here is derived from an EMBL/GenBank/DDBJ whole genome shotgun (WGS) entry which is preliminary data.</text>
</comment>
<evidence type="ECO:0000313" key="1">
    <source>
        <dbReference type="EMBL" id="KXB76952.1"/>
    </source>
</evidence>
<evidence type="ECO:0000313" key="2">
    <source>
        <dbReference type="Proteomes" id="UP000070224"/>
    </source>
</evidence>